<keyword evidence="4" id="KW-1185">Reference proteome</keyword>
<name>A0A1B1MWA5_9BACL</name>
<dbReference type="GO" id="GO:0016758">
    <property type="term" value="F:hexosyltransferase activity"/>
    <property type="evidence" value="ECO:0007669"/>
    <property type="project" value="UniProtKB-ARBA"/>
</dbReference>
<evidence type="ECO:0000313" key="4">
    <source>
        <dbReference type="Proteomes" id="UP000092573"/>
    </source>
</evidence>
<dbReference type="KEGG" id="pyg:AWM70_01705"/>
<proteinExistence type="inferred from homology"/>
<dbReference type="PANTHER" id="PTHR22916">
    <property type="entry name" value="GLYCOSYLTRANSFERASE"/>
    <property type="match status" value="1"/>
</dbReference>
<comment type="similarity">
    <text evidence="1">Belongs to the glycosyltransferase 2 family.</text>
</comment>
<accession>A0A1B1MWA5</accession>
<evidence type="ECO:0000313" key="3">
    <source>
        <dbReference type="EMBL" id="ANS73454.1"/>
    </source>
</evidence>
<dbReference type="InterPro" id="IPR001173">
    <property type="entry name" value="Glyco_trans_2-like"/>
</dbReference>
<dbReference type="STRING" id="1462996.AWM70_01705"/>
<sequence length="238" mass="27054">MPPIVTVVIPFYNDPYIDHAISSVLAQTYEAIEVIVVDDGSTEYQYKIDPYRSRIVYLGKANGGTASALNHGMTRASGKYVVWLSSDDAFYPDKIANQVAFMESHHLQFSFTDYHTINEYGSIVQPNSQFAFPSEKALVSAMLSYCPINGCTVMMLRNLIEAVGWFNPDLPYTHDYDLWARIAINGVHMGYLNQPLTLYRRHSGMGTVRHIDRITPEFEMMRAYYEPMLRQRLAGMPG</sequence>
<dbReference type="RefSeq" id="WP_068693818.1">
    <property type="nucleotide sequence ID" value="NZ_CP014167.1"/>
</dbReference>
<evidence type="ECO:0000256" key="1">
    <source>
        <dbReference type="ARBA" id="ARBA00006739"/>
    </source>
</evidence>
<reference evidence="3 4" key="1">
    <citation type="submission" date="2016-01" db="EMBL/GenBank/DDBJ databases">
        <title>Complete Genome Sequence of Paenibacillus yonginensis DCY84, a novel Plant Growth-Promoting Bacteria with Elicitation of Induced Systemic Resistance.</title>
        <authorList>
            <person name="Kim Y.J."/>
            <person name="Yang D.C."/>
            <person name="Sukweenadhi J."/>
        </authorList>
    </citation>
    <scope>NUCLEOTIDE SEQUENCE [LARGE SCALE GENOMIC DNA]</scope>
    <source>
        <strain evidence="3 4">DCY84</strain>
    </source>
</reference>
<evidence type="ECO:0000259" key="2">
    <source>
        <dbReference type="Pfam" id="PF00535"/>
    </source>
</evidence>
<dbReference type="EMBL" id="CP014167">
    <property type="protein sequence ID" value="ANS73454.1"/>
    <property type="molecule type" value="Genomic_DNA"/>
</dbReference>
<dbReference type="AlphaFoldDB" id="A0A1B1MWA5"/>
<dbReference type="Gene3D" id="3.90.550.10">
    <property type="entry name" value="Spore Coat Polysaccharide Biosynthesis Protein SpsA, Chain A"/>
    <property type="match status" value="1"/>
</dbReference>
<dbReference type="PANTHER" id="PTHR22916:SF3">
    <property type="entry name" value="UDP-GLCNAC:BETAGAL BETA-1,3-N-ACETYLGLUCOSAMINYLTRANSFERASE-LIKE PROTEIN 1"/>
    <property type="match status" value="1"/>
</dbReference>
<organism evidence="3 4">
    <name type="scientific">Paenibacillus yonginensis</name>
    <dbReference type="NCBI Taxonomy" id="1462996"/>
    <lineage>
        <taxon>Bacteria</taxon>
        <taxon>Bacillati</taxon>
        <taxon>Bacillota</taxon>
        <taxon>Bacilli</taxon>
        <taxon>Bacillales</taxon>
        <taxon>Paenibacillaceae</taxon>
        <taxon>Paenibacillus</taxon>
    </lineage>
</organism>
<dbReference type="Proteomes" id="UP000092573">
    <property type="component" value="Chromosome"/>
</dbReference>
<keyword evidence="3" id="KW-0808">Transferase</keyword>
<feature type="domain" description="Glycosyltransferase 2-like" evidence="2">
    <location>
        <begin position="6"/>
        <end position="129"/>
    </location>
</feature>
<dbReference type="Pfam" id="PF00535">
    <property type="entry name" value="Glycos_transf_2"/>
    <property type="match status" value="1"/>
</dbReference>
<gene>
    <name evidence="3" type="ORF">AWM70_01705</name>
</gene>
<dbReference type="InterPro" id="IPR029044">
    <property type="entry name" value="Nucleotide-diphossugar_trans"/>
</dbReference>
<dbReference type="CDD" id="cd00761">
    <property type="entry name" value="Glyco_tranf_GTA_type"/>
    <property type="match status" value="1"/>
</dbReference>
<dbReference type="SUPFAM" id="SSF53448">
    <property type="entry name" value="Nucleotide-diphospho-sugar transferases"/>
    <property type="match status" value="1"/>
</dbReference>
<protein>
    <submittedName>
        <fullName evidence="3">Glycosyl transferase</fullName>
    </submittedName>
</protein>
<dbReference type="OrthoDB" id="9785185at2"/>